<dbReference type="CDD" id="cd16295">
    <property type="entry name" value="TTHA0252-CPSF-like_MBL-fold"/>
    <property type="match status" value="1"/>
</dbReference>
<dbReference type="Pfam" id="PF10996">
    <property type="entry name" value="Beta-Casp"/>
    <property type="match status" value="1"/>
</dbReference>
<dbReference type="InterPro" id="IPR036866">
    <property type="entry name" value="RibonucZ/Hydroxyglut_hydro"/>
</dbReference>
<reference evidence="5" key="1">
    <citation type="journal article" date="2020" name="bioRxiv">
        <title>A rank-normalized archaeal taxonomy based on genome phylogeny resolves widespread incomplete and uneven classifications.</title>
        <authorList>
            <person name="Rinke C."/>
            <person name="Chuvochina M."/>
            <person name="Mussig A.J."/>
            <person name="Chaumeil P.-A."/>
            <person name="Waite D.W."/>
            <person name="Whitman W.B."/>
            <person name="Parks D.H."/>
            <person name="Hugenholtz P."/>
        </authorList>
    </citation>
    <scope>NUCLEOTIDE SEQUENCE [LARGE SCALE GENOMIC DNA]</scope>
</reference>
<evidence type="ECO:0000256" key="1">
    <source>
        <dbReference type="ARBA" id="ARBA00022801"/>
    </source>
</evidence>
<dbReference type="GO" id="GO:0016787">
    <property type="term" value="F:hydrolase activity"/>
    <property type="evidence" value="ECO:0007669"/>
    <property type="project" value="UniProtKB-KW"/>
</dbReference>
<dbReference type="GO" id="GO:0004521">
    <property type="term" value="F:RNA endonuclease activity"/>
    <property type="evidence" value="ECO:0007669"/>
    <property type="project" value="TreeGrafter"/>
</dbReference>
<evidence type="ECO:0000259" key="3">
    <source>
        <dbReference type="SMART" id="SM01027"/>
    </source>
</evidence>
<feature type="domain" description="Beta-Casp" evidence="3">
    <location>
        <begin position="231"/>
        <end position="341"/>
    </location>
</feature>
<dbReference type="Pfam" id="PF16661">
    <property type="entry name" value="Lactamase_B_6"/>
    <property type="match status" value="1"/>
</dbReference>
<organism evidence="4 5">
    <name type="scientific">Candidatus Iainarchaeum sp</name>
    <dbReference type="NCBI Taxonomy" id="3101447"/>
    <lineage>
        <taxon>Archaea</taxon>
        <taxon>Candidatus Iainarchaeota</taxon>
        <taxon>Candidatus Iainarchaeia</taxon>
        <taxon>Candidatus Iainarchaeales</taxon>
        <taxon>Candidatus Iainarchaeaceae</taxon>
        <taxon>Candidatus Iainarchaeum</taxon>
    </lineage>
</organism>
<feature type="domain" description="Metallo-beta-lactamase" evidence="2">
    <location>
        <begin position="13"/>
        <end position="220"/>
    </location>
</feature>
<gene>
    <name evidence="4" type="ORF">HA237_01315</name>
</gene>
<dbReference type="InterPro" id="IPR022712">
    <property type="entry name" value="Beta_Casp"/>
</dbReference>
<dbReference type="InterPro" id="IPR050698">
    <property type="entry name" value="MBL"/>
</dbReference>
<dbReference type="PANTHER" id="PTHR11203:SF52">
    <property type="entry name" value="MRNA 3-END PROCESSING FACTOR"/>
    <property type="match status" value="1"/>
</dbReference>
<dbReference type="SMART" id="SM01027">
    <property type="entry name" value="Beta-Casp"/>
    <property type="match status" value="1"/>
</dbReference>
<keyword evidence="1 4" id="KW-0378">Hydrolase</keyword>
<accession>A0A7J4IUG1</accession>
<dbReference type="InterPro" id="IPR011108">
    <property type="entry name" value="RMMBL"/>
</dbReference>
<dbReference type="Gene3D" id="3.60.15.10">
    <property type="entry name" value="Ribonuclease Z/Hydroxyacylglutathione hydrolase-like"/>
    <property type="match status" value="1"/>
</dbReference>
<dbReference type="Proteomes" id="UP000577419">
    <property type="component" value="Unassembled WGS sequence"/>
</dbReference>
<dbReference type="SMART" id="SM00849">
    <property type="entry name" value="Lactamase_B"/>
    <property type="match status" value="1"/>
</dbReference>
<proteinExistence type="predicted"/>
<evidence type="ECO:0000313" key="5">
    <source>
        <dbReference type="Proteomes" id="UP000577419"/>
    </source>
</evidence>
<dbReference type="AlphaFoldDB" id="A0A7J4IUG1"/>
<dbReference type="SUPFAM" id="SSF56281">
    <property type="entry name" value="Metallo-hydrolase/oxidoreductase"/>
    <property type="match status" value="1"/>
</dbReference>
<sequence>MKITFFGCAEEVGRAAYLVDAGNEKILLDYGVKLTPKATEYPLPIKTNLNAVIISHAHMDHSGNLPHLFVNSNPLSYMTPPTLDLAKMLWFDTLKIAGLEAIDANFSKQEIARTERYTFPVGYRKKMNITENVSMEFFDAGHVSGSAITKLDIHREKTLVYMGDFKKDETRLHEGADLNTKGCDILITESTYGDREHVPRKEEEKRFVADVQDTIDRGGHALVASFALGRSAEIVDILNEYNLNAEVYFDGMCRKAARIYLDYPQYIKNPSFLEKSLKKIHWINNISMRKKALKEPSVVVTTSGMLQGGPIYAFLPELYKDENSKLFLTGFQVHGTPGRILLEENKINLNGIVVEPKMKVERYDFSSHAGKSELLAAIKKLNPEKVICVHGDKQVMPKFKKSIEEEGFEAIVPRLGEEIIV</sequence>
<protein>
    <submittedName>
        <fullName evidence="4">MBL fold metallo-hydrolase</fullName>
    </submittedName>
</protein>
<dbReference type="Pfam" id="PF07521">
    <property type="entry name" value="RMMBL"/>
    <property type="match status" value="1"/>
</dbReference>
<name>A0A7J4IUG1_9ARCH</name>
<comment type="caution">
    <text evidence="4">The sequence shown here is derived from an EMBL/GenBank/DDBJ whole genome shotgun (WGS) entry which is preliminary data.</text>
</comment>
<evidence type="ECO:0000313" key="4">
    <source>
        <dbReference type="EMBL" id="HIH07989.1"/>
    </source>
</evidence>
<dbReference type="Gene3D" id="3.40.50.10890">
    <property type="match status" value="1"/>
</dbReference>
<evidence type="ECO:0000259" key="2">
    <source>
        <dbReference type="SMART" id="SM00849"/>
    </source>
</evidence>
<dbReference type="PANTHER" id="PTHR11203">
    <property type="entry name" value="CLEAVAGE AND POLYADENYLATION SPECIFICITY FACTOR FAMILY MEMBER"/>
    <property type="match status" value="1"/>
</dbReference>
<dbReference type="InterPro" id="IPR001279">
    <property type="entry name" value="Metallo-B-lactamas"/>
</dbReference>
<dbReference type="EMBL" id="DUFG01000008">
    <property type="protein sequence ID" value="HIH07989.1"/>
    <property type="molecule type" value="Genomic_DNA"/>
</dbReference>